<reference evidence="2" key="1">
    <citation type="journal article" date="2011" name="J. Bacteriol.">
        <title>Genome sequences of eight morphologically diverse alphaproteobacteria.</title>
        <authorList>
            <consortium name="US DOE Joint Genome Institute"/>
            <person name="Brown P.J."/>
            <person name="Kysela D.T."/>
            <person name="Buechlein A."/>
            <person name="Hemmerich C."/>
            <person name="Brun Y.V."/>
        </authorList>
    </citation>
    <scope>NUCLEOTIDE SEQUENCE [LARGE SCALE GENOMIC DNA]</scope>
    <source>
        <strain evidence="2">ATCC 15264 / DSM 4735 / LMG 14903 / NBRC 16000 / CB 81</strain>
    </source>
</reference>
<organism evidence="1 2">
    <name type="scientific">Brevundimonas subvibrioides (strain ATCC 15264 / DSM 4735 / LMG 14903 / NBRC 16000 / CB 81)</name>
    <name type="common">Caulobacter subvibrioides</name>
    <dbReference type="NCBI Taxonomy" id="633149"/>
    <lineage>
        <taxon>Bacteria</taxon>
        <taxon>Pseudomonadati</taxon>
        <taxon>Pseudomonadota</taxon>
        <taxon>Alphaproteobacteria</taxon>
        <taxon>Caulobacterales</taxon>
        <taxon>Caulobacteraceae</taxon>
        <taxon>Brevundimonas</taxon>
    </lineage>
</organism>
<keyword evidence="2" id="KW-1185">Reference proteome</keyword>
<dbReference type="AlphaFoldDB" id="D9QI57"/>
<dbReference type="STRING" id="633149.Bresu_2004"/>
<dbReference type="BioCyc" id="BSUB633149:G1GM8-2002-MONOMER"/>
<evidence type="ECO:0000313" key="2">
    <source>
        <dbReference type="Proteomes" id="UP000002696"/>
    </source>
</evidence>
<protein>
    <submittedName>
        <fullName evidence="1">Uncharacterized protein</fullName>
    </submittedName>
</protein>
<dbReference type="Proteomes" id="UP000002696">
    <property type="component" value="Chromosome"/>
</dbReference>
<dbReference type="KEGG" id="bsb:Bresu_2004"/>
<gene>
    <name evidence="1" type="ordered locus">Bresu_2004</name>
</gene>
<dbReference type="OrthoDB" id="2077946at2"/>
<dbReference type="Pfam" id="PF13289">
    <property type="entry name" value="SIR2_2"/>
    <property type="match status" value="1"/>
</dbReference>
<dbReference type="InParanoid" id="D9QI57"/>
<dbReference type="EMBL" id="CP002102">
    <property type="protein sequence ID" value="ADL01315.1"/>
    <property type="molecule type" value="Genomic_DNA"/>
</dbReference>
<dbReference type="eggNOG" id="COG0846">
    <property type="taxonomic scope" value="Bacteria"/>
</dbReference>
<proteinExistence type="predicted"/>
<dbReference type="SUPFAM" id="SSF52467">
    <property type="entry name" value="DHS-like NAD/FAD-binding domain"/>
    <property type="match status" value="1"/>
</dbReference>
<name>D9QI57_BRESC</name>
<dbReference type="RefSeq" id="WP_013269416.1">
    <property type="nucleotide sequence ID" value="NC_014375.1"/>
</dbReference>
<dbReference type="HOGENOM" id="CLU_267953_0_0_5"/>
<dbReference type="InterPro" id="IPR029035">
    <property type="entry name" value="DHS-like_NAD/FAD-binding_dom"/>
</dbReference>
<evidence type="ECO:0000313" key="1">
    <source>
        <dbReference type="EMBL" id="ADL01315.1"/>
    </source>
</evidence>
<accession>D9QI57</accession>
<sequence length="1240" mass="137596">MKFFADGPDIPDDLLIARDLGDVVFFCGAGVSLARANLPDFPGLLRQVIEGLGAAQNSPARDEALSVDRRFRLLEREFETSEVREAVAGRLVVDPLVDLTAHRTLLDLARSNTGVVRLVTTNFDSLFELADPTLAWSAPPRLPDPHNDTDFSGVVHIHGRSDAVNGVAPELVLSSADFGRAYLSDGWATRFIRRLLERFQVVFVGYSAEDPPVQYLLEALDLPAGGRKKLYTFENAENGDAIGLWEHKGVEAIPYTGDYATLWNTLETWADRARDPAGWVRALLATAAQGPETLTPHQRGQVAHLVSTREGAKSIVTAEALLPSAWLNVFDPTGRYATPEGRYGDPTAPRFDPFSVFGLDSDLVPPPPDPENWLQNREPPADAWDGFATTRADRTDPDAQALAGVTADRPCPLPPRLGQLSVWIRNIAHQPGTLAWAARQGRLHPDIEDGIDWRLRTQTANFTPALREGWRALFRTSRRGRNDVDRAEYELRALVAADGWSQTLVRAWVHLFCPRLTADPAVEVGRAPLEIERVGDVLRLDVDYPRPHETHAPPDEFVPYAAECFRTNLDLAVALEREVRGREGLYLTTSRTDDGGLVDDDAFGVTGVLVTFQRLFQRLVHIDRDRARTQAGSWPIDDHLFGRLRIWAAGLPGLLAGDEAADAFLGLGERIFWSSEHQRDLLFALRDRWPDIPPERRTRLEQRILTGAFPYGGEMEADRQDEYAAYDQLNRIAWLSAAGVAFSFDADAEIAQRRLIDTDWRPEAAAEAAASNAPEVYSIATDTDPSPLAALPLKDLFNAAEEAARPQIRDRVRRQPFAGLSASDPGRALAALTLAGRLGGAPDWAWSDFLRSDTRANDRDRLFETIARRLVRLPEARLLAIAYPVSEWMSENAARLNAAPALDDDLWRALTSALRNNPADADARRVGRSWADEALNAPAGRLFQFLMADPSKDQLTAGDGLPERWASRLETLLNLPGALASQTMVMAAFQLTWLFHVDPDWASTRILPAMAADSALATPFWEGFLWAERSPSDALLVHIKEPLLARARLTDPSRRDRILGGMLLDAWGRALHPDHTGPAVTAVELREVLIHTDDDMRRDLLWTLSRWASAEDAIWADRIGPFLRDVWPRQRAVRTPGMAARLVDLVLSVPTHFASLVPLVLPRLVPLRRYESQLDGLDEGDPGDLVERHALEVLDLLWVVLGEDSEGWPYGIGLVLERLAVQSAVAGDTRLSELRRRLQG</sequence>
<dbReference type="Gene3D" id="3.40.50.1220">
    <property type="entry name" value="TPP-binding domain"/>
    <property type="match status" value="1"/>
</dbReference>